<dbReference type="GO" id="GO:0005524">
    <property type="term" value="F:ATP binding"/>
    <property type="evidence" value="ECO:0007669"/>
    <property type="project" value="InterPro"/>
</dbReference>
<comment type="caution">
    <text evidence="3">The sequence shown here is derived from an EMBL/GenBank/DDBJ whole genome shotgun (WGS) entry which is preliminary data.</text>
</comment>
<comment type="similarity">
    <text evidence="1">Belongs to the GSP E family.</text>
</comment>
<dbReference type="CDD" id="cd01131">
    <property type="entry name" value="PilT"/>
    <property type="match status" value="1"/>
</dbReference>
<sequence length="380" mass="41952">MVNVAQLLEAMAKMAASDLFFTAGARVSMKIEGLVRPIASPELTPADVRQLAYSIMTEDQIKRYETSWEMNFGYSLAGVGRFRINVFRQRGAVAMVVRRLSAQIPDLPDLGLPPVLGRLVNERRGLILVVGSTGSGKSTTMASMLSYRNLSSSGHILTIEDPIEFIFRHQKSIVNQREIGTDTESYETALINALRESPDMIMIGEIRERSTMQEVINFANTGHLCLSTLHAINAHQALTRIVNFFPLETRATVLFDLASCLLGIIGQRLVRGVDGKRLPAIEVFVADYHMKQLIREGRLDEIKDMMERGGHEDMQSFDQAIVKLYKAGRIDLDEARANADSPRQFHLLVHGEDAEPAAAGASSGARANSRAAAALPEIEM</sequence>
<dbReference type="InterPro" id="IPR027417">
    <property type="entry name" value="P-loop_NTPase"/>
</dbReference>
<organism evidence="3 4">
    <name type="scientific">Parasulfuritortus cantonensis</name>
    <dbReference type="NCBI Taxonomy" id="2528202"/>
    <lineage>
        <taxon>Bacteria</taxon>
        <taxon>Pseudomonadati</taxon>
        <taxon>Pseudomonadota</taxon>
        <taxon>Betaproteobacteria</taxon>
        <taxon>Nitrosomonadales</taxon>
        <taxon>Thiobacillaceae</taxon>
        <taxon>Parasulfuritortus</taxon>
    </lineage>
</organism>
<proteinExistence type="inferred from homology"/>
<gene>
    <name evidence="3" type="ORF">EZJ19_04835</name>
</gene>
<dbReference type="InterPro" id="IPR006321">
    <property type="entry name" value="PilT/PilU"/>
</dbReference>
<dbReference type="SUPFAM" id="SSF52540">
    <property type="entry name" value="P-loop containing nucleoside triphosphate hydrolases"/>
    <property type="match status" value="1"/>
</dbReference>
<feature type="domain" description="Bacterial type II secretion system protein E" evidence="2">
    <location>
        <begin position="6"/>
        <end position="274"/>
    </location>
</feature>
<dbReference type="EMBL" id="SJZB01000017">
    <property type="protein sequence ID" value="TCJ16511.1"/>
    <property type="molecule type" value="Genomic_DNA"/>
</dbReference>
<reference evidence="3 4" key="1">
    <citation type="submission" date="2019-03" db="EMBL/GenBank/DDBJ databases">
        <title>Genome sequence of Thiobacillaceae bacterium LSR1, a sulfur-oxidizing bacterium isolated from freshwater sediment.</title>
        <authorList>
            <person name="Li S."/>
        </authorList>
    </citation>
    <scope>NUCLEOTIDE SEQUENCE [LARGE SCALE GENOMIC DNA]</scope>
    <source>
        <strain evidence="3 4">LSR1</strain>
    </source>
</reference>
<evidence type="ECO:0000313" key="3">
    <source>
        <dbReference type="EMBL" id="TCJ16511.1"/>
    </source>
</evidence>
<evidence type="ECO:0000256" key="1">
    <source>
        <dbReference type="ARBA" id="ARBA00006611"/>
    </source>
</evidence>
<dbReference type="OrthoDB" id="5790493at2"/>
<dbReference type="PANTHER" id="PTHR30486:SF12">
    <property type="entry name" value="TYPE IV PILUS ATPASE PILU"/>
    <property type="match status" value="1"/>
</dbReference>
<dbReference type="RefSeq" id="WP_131445164.1">
    <property type="nucleotide sequence ID" value="NZ_SJZB01000017.1"/>
</dbReference>
<protein>
    <submittedName>
        <fullName evidence="3">PilT/PilU family type 4a pilus ATPase</fullName>
    </submittedName>
</protein>
<dbReference type="GO" id="GO:0016887">
    <property type="term" value="F:ATP hydrolysis activity"/>
    <property type="evidence" value="ECO:0007669"/>
    <property type="project" value="InterPro"/>
</dbReference>
<dbReference type="InterPro" id="IPR050921">
    <property type="entry name" value="T4SS_GSP_E_ATPase"/>
</dbReference>
<evidence type="ECO:0000313" key="4">
    <source>
        <dbReference type="Proteomes" id="UP000295443"/>
    </source>
</evidence>
<dbReference type="AlphaFoldDB" id="A0A4R1BH40"/>
<keyword evidence="4" id="KW-1185">Reference proteome</keyword>
<dbReference type="InterPro" id="IPR001482">
    <property type="entry name" value="T2SS/T4SS_dom"/>
</dbReference>
<dbReference type="Gene3D" id="3.40.50.300">
    <property type="entry name" value="P-loop containing nucleotide triphosphate hydrolases"/>
    <property type="match status" value="1"/>
</dbReference>
<dbReference type="Pfam" id="PF00437">
    <property type="entry name" value="T2SSE"/>
    <property type="match status" value="1"/>
</dbReference>
<dbReference type="Proteomes" id="UP000295443">
    <property type="component" value="Unassembled WGS sequence"/>
</dbReference>
<dbReference type="PANTHER" id="PTHR30486">
    <property type="entry name" value="TWITCHING MOTILITY PROTEIN PILT"/>
    <property type="match status" value="1"/>
</dbReference>
<accession>A0A4R1BH40</accession>
<dbReference type="Gene3D" id="3.30.450.90">
    <property type="match status" value="1"/>
</dbReference>
<dbReference type="NCBIfam" id="TIGR01420">
    <property type="entry name" value="pilT_fam"/>
    <property type="match status" value="1"/>
</dbReference>
<name>A0A4R1BH40_9PROT</name>
<evidence type="ECO:0000259" key="2">
    <source>
        <dbReference type="Pfam" id="PF00437"/>
    </source>
</evidence>